<dbReference type="GO" id="GO:0016620">
    <property type="term" value="F:oxidoreductase activity, acting on the aldehyde or oxo group of donors, NAD or NADP as acceptor"/>
    <property type="evidence" value="ECO:0007669"/>
    <property type="project" value="UniProtKB-ARBA"/>
</dbReference>
<dbReference type="PROSITE" id="PS00687">
    <property type="entry name" value="ALDEHYDE_DEHYDR_GLU"/>
    <property type="match status" value="1"/>
</dbReference>
<proteinExistence type="inferred from homology"/>
<dbReference type="FunFam" id="3.40.309.10:FF:000009">
    <property type="entry name" value="Aldehyde dehydrogenase A"/>
    <property type="match status" value="1"/>
</dbReference>
<accession>A0ABD5NTU1</accession>
<evidence type="ECO:0000256" key="1">
    <source>
        <dbReference type="ARBA" id="ARBA00009986"/>
    </source>
</evidence>
<dbReference type="InterPro" id="IPR029510">
    <property type="entry name" value="Ald_DH_CS_GLU"/>
</dbReference>
<name>A0ABD5NTU1_9EURY</name>
<dbReference type="Proteomes" id="UP001595821">
    <property type="component" value="Unassembled WGS sequence"/>
</dbReference>
<dbReference type="Pfam" id="PF00171">
    <property type="entry name" value="Aldedh"/>
    <property type="match status" value="1"/>
</dbReference>
<comment type="subunit">
    <text evidence="2">Homotetramer.</text>
</comment>
<comment type="caution">
    <text evidence="8">The sequence shown here is derived from an EMBL/GenBank/DDBJ whole genome shotgun (WGS) entry which is preliminary data.</text>
</comment>
<evidence type="ECO:0000313" key="8">
    <source>
        <dbReference type="EMBL" id="MFC4245531.1"/>
    </source>
</evidence>
<evidence type="ECO:0000256" key="6">
    <source>
        <dbReference type="RuleBase" id="RU003345"/>
    </source>
</evidence>
<dbReference type="SUPFAM" id="SSF53720">
    <property type="entry name" value="ALDH-like"/>
    <property type="match status" value="1"/>
</dbReference>
<reference evidence="8 9" key="1">
    <citation type="journal article" date="2014" name="Int. J. Syst. Evol. Microbiol.">
        <title>Complete genome sequence of Corynebacterium casei LMG S-19264T (=DSM 44701T), isolated from a smear-ripened cheese.</title>
        <authorList>
            <consortium name="US DOE Joint Genome Institute (JGI-PGF)"/>
            <person name="Walter F."/>
            <person name="Albersmeier A."/>
            <person name="Kalinowski J."/>
            <person name="Ruckert C."/>
        </authorList>
    </citation>
    <scope>NUCLEOTIDE SEQUENCE [LARGE SCALE GENOMIC DNA]</scope>
    <source>
        <strain evidence="8 9">IBRC-M 10912</strain>
    </source>
</reference>
<evidence type="ECO:0000313" key="9">
    <source>
        <dbReference type="Proteomes" id="UP001595821"/>
    </source>
</evidence>
<comment type="similarity">
    <text evidence="1 6">Belongs to the aldehyde dehydrogenase family.</text>
</comment>
<keyword evidence="4" id="KW-0520">NAD</keyword>
<evidence type="ECO:0000256" key="5">
    <source>
        <dbReference type="PROSITE-ProRule" id="PRU10007"/>
    </source>
</evidence>
<dbReference type="InterPro" id="IPR015590">
    <property type="entry name" value="Aldehyde_DH_dom"/>
</dbReference>
<dbReference type="AlphaFoldDB" id="A0ABD5NTU1"/>
<dbReference type="PANTHER" id="PTHR42986">
    <property type="entry name" value="BENZALDEHYDE DEHYDROGENASE YFMT"/>
    <property type="match status" value="1"/>
</dbReference>
<evidence type="ECO:0000256" key="3">
    <source>
        <dbReference type="ARBA" id="ARBA00023002"/>
    </source>
</evidence>
<evidence type="ECO:0000256" key="2">
    <source>
        <dbReference type="ARBA" id="ARBA00011881"/>
    </source>
</evidence>
<dbReference type="Gene3D" id="3.40.605.10">
    <property type="entry name" value="Aldehyde Dehydrogenase, Chain A, domain 1"/>
    <property type="match status" value="1"/>
</dbReference>
<dbReference type="FunFam" id="3.40.605.10:FF:000007">
    <property type="entry name" value="NAD/NADP-dependent betaine aldehyde dehydrogenase"/>
    <property type="match status" value="1"/>
</dbReference>
<evidence type="ECO:0000259" key="7">
    <source>
        <dbReference type="Pfam" id="PF00171"/>
    </source>
</evidence>
<sequence>MTSFETGSLEEEAIDELDIAPADGWNALYLDGEWVPAGDRDGIDVENPATRRTLTSVPSATEADVDEAFAIAKSAQEDWAERPPQERAAVVSRVRDLVGEYADDLETLFAVECGGVELKAAFETELTQGTMEVGAGLAMRDGGRRTESVTPGKENLLVREPAGVVGVITPWNFPLYLTSRVVAPAIALGNSVVLKPDENTPLTGGLVLASLFEEAGLPDGVLNVVPGYGDEIGDHFSAHPTPSVMSFTGSSEVGRRVGQRAVGQFTEPALELGGNNAHVVLSDADLERAVDAGAFGSFTHQGQECISINRHLVHESLYDEYVAALAERAEELPIGDPREEGVLVGPVVNESQRDKIVGLIEETVEAGATVEVGATVEAGGDHDGLFVEPTVLSGVTNDMPIAANEHFGPVAPVIPFETDEEAVELANDTEYGLSGSVHSADVSRARDVADAMETGMVHINDQPLNDEPHVAFGGVGASGMGRYNDEWILDTLTTLKWISVQREPREYPY</sequence>
<organism evidence="8 9">
    <name type="scientific">Natribaculum luteum</name>
    <dbReference type="NCBI Taxonomy" id="1586232"/>
    <lineage>
        <taxon>Archaea</taxon>
        <taxon>Methanobacteriati</taxon>
        <taxon>Methanobacteriota</taxon>
        <taxon>Stenosarchaea group</taxon>
        <taxon>Halobacteria</taxon>
        <taxon>Halobacteriales</taxon>
        <taxon>Natrialbaceae</taxon>
        <taxon>Natribaculum</taxon>
    </lineage>
</organism>
<keyword evidence="3 6" id="KW-0560">Oxidoreductase</keyword>
<dbReference type="PANTHER" id="PTHR42986:SF1">
    <property type="entry name" value="BENZALDEHYDE DEHYDROGENASE YFMT"/>
    <property type="match status" value="1"/>
</dbReference>
<dbReference type="InterPro" id="IPR016162">
    <property type="entry name" value="Ald_DH_N"/>
</dbReference>
<dbReference type="Gene3D" id="3.40.309.10">
    <property type="entry name" value="Aldehyde Dehydrogenase, Chain A, domain 2"/>
    <property type="match status" value="1"/>
</dbReference>
<gene>
    <name evidence="8" type="ORF">ACFOZ7_00685</name>
</gene>
<dbReference type="GeneID" id="71852343"/>
<dbReference type="InterPro" id="IPR016163">
    <property type="entry name" value="Ald_DH_C"/>
</dbReference>
<feature type="active site" evidence="5">
    <location>
        <position position="271"/>
    </location>
</feature>
<protein>
    <submittedName>
        <fullName evidence="8">Aldehyde dehydrogenase family protein</fullName>
    </submittedName>
</protein>
<dbReference type="RefSeq" id="WP_246971368.1">
    <property type="nucleotide sequence ID" value="NZ_CP095397.1"/>
</dbReference>
<dbReference type="EMBL" id="JBHSDJ010000002">
    <property type="protein sequence ID" value="MFC4245531.1"/>
    <property type="molecule type" value="Genomic_DNA"/>
</dbReference>
<feature type="domain" description="Aldehyde dehydrogenase" evidence="7">
    <location>
        <begin position="34"/>
        <end position="498"/>
    </location>
</feature>
<evidence type="ECO:0000256" key="4">
    <source>
        <dbReference type="ARBA" id="ARBA00023027"/>
    </source>
</evidence>
<dbReference type="InterPro" id="IPR016161">
    <property type="entry name" value="Ald_DH/histidinol_DH"/>
</dbReference>